<dbReference type="EMBL" id="JADFTS010000003">
    <property type="protein sequence ID" value="KAF9613816.1"/>
    <property type="molecule type" value="Genomic_DNA"/>
</dbReference>
<name>A0A835I9P0_9MAGN</name>
<proteinExistence type="predicted"/>
<dbReference type="Proteomes" id="UP000631114">
    <property type="component" value="Unassembled WGS sequence"/>
</dbReference>
<gene>
    <name evidence="1" type="ORF">IFM89_011985</name>
</gene>
<keyword evidence="2" id="KW-1185">Reference proteome</keyword>
<evidence type="ECO:0000313" key="1">
    <source>
        <dbReference type="EMBL" id="KAF9613816.1"/>
    </source>
</evidence>
<sequence length="123" mass="14174">MYCFLDNFVVHLCAWFLMAFSHQFLEGLVLFPGAFGCGKQLLVKLFLKRVCLFIHLCCIWRFELLEILRDLPSSHCTLCSYGFPSTNNDIAHDGREESVMKRTTLVANTSNMSNIFAERPPYI</sequence>
<accession>A0A835I9P0</accession>
<reference evidence="1 2" key="1">
    <citation type="submission" date="2020-10" db="EMBL/GenBank/DDBJ databases">
        <title>The Coptis chinensis genome and diversification of protoberbering-type alkaloids.</title>
        <authorList>
            <person name="Wang B."/>
            <person name="Shu S."/>
            <person name="Song C."/>
            <person name="Liu Y."/>
        </authorList>
    </citation>
    <scope>NUCLEOTIDE SEQUENCE [LARGE SCALE GENOMIC DNA]</scope>
    <source>
        <strain evidence="1">HL-2020</strain>
        <tissue evidence="1">Leaf</tissue>
    </source>
</reference>
<protein>
    <submittedName>
        <fullName evidence="1">Uncharacterized protein</fullName>
    </submittedName>
</protein>
<comment type="caution">
    <text evidence="1">The sequence shown here is derived from an EMBL/GenBank/DDBJ whole genome shotgun (WGS) entry which is preliminary data.</text>
</comment>
<organism evidence="1 2">
    <name type="scientific">Coptis chinensis</name>
    <dbReference type="NCBI Taxonomy" id="261450"/>
    <lineage>
        <taxon>Eukaryota</taxon>
        <taxon>Viridiplantae</taxon>
        <taxon>Streptophyta</taxon>
        <taxon>Embryophyta</taxon>
        <taxon>Tracheophyta</taxon>
        <taxon>Spermatophyta</taxon>
        <taxon>Magnoliopsida</taxon>
        <taxon>Ranunculales</taxon>
        <taxon>Ranunculaceae</taxon>
        <taxon>Coptidoideae</taxon>
        <taxon>Coptis</taxon>
    </lineage>
</organism>
<dbReference type="AlphaFoldDB" id="A0A835I9P0"/>
<evidence type="ECO:0000313" key="2">
    <source>
        <dbReference type="Proteomes" id="UP000631114"/>
    </source>
</evidence>